<evidence type="ECO:0000313" key="3">
    <source>
        <dbReference type="EMBL" id="TRY74634.1"/>
    </source>
</evidence>
<feature type="signal peptide" evidence="2">
    <location>
        <begin position="1"/>
        <end position="17"/>
    </location>
</feature>
<name>A0A553PAD7_TIGCA</name>
<comment type="caution">
    <text evidence="3">The sequence shown here is derived from an EMBL/GenBank/DDBJ whole genome shotgun (WGS) entry which is preliminary data.</text>
</comment>
<protein>
    <submittedName>
        <fullName evidence="3">Uncharacterized protein</fullName>
    </submittedName>
</protein>
<dbReference type="OrthoDB" id="8186685at2759"/>
<keyword evidence="4" id="KW-1185">Reference proteome</keyword>
<gene>
    <name evidence="3" type="ORF">TCAL_15610</name>
</gene>
<reference evidence="3 4" key="1">
    <citation type="journal article" date="2018" name="Nat. Ecol. Evol.">
        <title>Genomic signatures of mitonuclear coevolution across populations of Tigriopus californicus.</title>
        <authorList>
            <person name="Barreto F.S."/>
            <person name="Watson E.T."/>
            <person name="Lima T.G."/>
            <person name="Willett C.S."/>
            <person name="Edmands S."/>
            <person name="Li W."/>
            <person name="Burton R.S."/>
        </authorList>
    </citation>
    <scope>NUCLEOTIDE SEQUENCE [LARGE SCALE GENOMIC DNA]</scope>
    <source>
        <strain evidence="3 4">San Diego</strain>
    </source>
</reference>
<keyword evidence="1" id="KW-0175">Coiled coil</keyword>
<accession>A0A553PAD7</accession>
<feature type="coiled-coil region" evidence="1">
    <location>
        <begin position="72"/>
        <end position="103"/>
    </location>
</feature>
<evidence type="ECO:0000256" key="2">
    <source>
        <dbReference type="SAM" id="SignalP"/>
    </source>
</evidence>
<dbReference type="EMBL" id="VCGU01000005">
    <property type="protein sequence ID" value="TRY74634.1"/>
    <property type="molecule type" value="Genomic_DNA"/>
</dbReference>
<evidence type="ECO:0000313" key="4">
    <source>
        <dbReference type="Proteomes" id="UP000318571"/>
    </source>
</evidence>
<feature type="chain" id="PRO_5021996603" evidence="2">
    <location>
        <begin position="18"/>
        <end position="113"/>
    </location>
</feature>
<proteinExistence type="predicted"/>
<keyword evidence="2" id="KW-0732">Signal</keyword>
<evidence type="ECO:0000256" key="1">
    <source>
        <dbReference type="SAM" id="Coils"/>
    </source>
</evidence>
<sequence length="113" mass="12477">MVHLILAVLVCLSTVNAGPLAQNISPILNTNPEQTLFYQQAQLETSPANFPQPVINGEPVAPVLNTIPAQTRAVENHQLIAAQQQLEQLKAQQLIQIQQQQQEIEAARHFGRL</sequence>
<dbReference type="AlphaFoldDB" id="A0A553PAD7"/>
<organism evidence="3 4">
    <name type="scientific">Tigriopus californicus</name>
    <name type="common">Marine copepod</name>
    <dbReference type="NCBI Taxonomy" id="6832"/>
    <lineage>
        <taxon>Eukaryota</taxon>
        <taxon>Metazoa</taxon>
        <taxon>Ecdysozoa</taxon>
        <taxon>Arthropoda</taxon>
        <taxon>Crustacea</taxon>
        <taxon>Multicrustacea</taxon>
        <taxon>Hexanauplia</taxon>
        <taxon>Copepoda</taxon>
        <taxon>Harpacticoida</taxon>
        <taxon>Harpacticidae</taxon>
        <taxon>Tigriopus</taxon>
    </lineage>
</organism>
<dbReference type="Proteomes" id="UP000318571">
    <property type="component" value="Chromosome 2"/>
</dbReference>